<keyword evidence="5" id="KW-0378">Hydrolase</keyword>
<comment type="similarity">
    <text evidence="1">Belongs to the pancreatic ribonuclease family.</text>
</comment>
<dbReference type="InParanoid" id="G3I1R6"/>
<name>G3I1R6_CRIGR</name>
<dbReference type="EMBL" id="JH001089">
    <property type="protein sequence ID" value="EGW13145.1"/>
    <property type="molecule type" value="Genomic_DNA"/>
</dbReference>
<dbReference type="InterPro" id="IPR001427">
    <property type="entry name" value="RNaseA"/>
</dbReference>
<evidence type="ECO:0000256" key="2">
    <source>
        <dbReference type="ARBA" id="ARBA00015595"/>
    </source>
</evidence>
<dbReference type="InterPro" id="IPR042402">
    <property type="entry name" value="EDDM3A/EDDM3B"/>
</dbReference>
<evidence type="ECO:0000256" key="3">
    <source>
        <dbReference type="ARBA" id="ARBA00022722"/>
    </source>
</evidence>
<dbReference type="SUPFAM" id="SSF54076">
    <property type="entry name" value="RNase A-like"/>
    <property type="match status" value="2"/>
</dbReference>
<dbReference type="PRINTS" id="PR00794">
    <property type="entry name" value="RIBONUCLEASE"/>
</dbReference>
<gene>
    <name evidence="11" type="ORF">I79_017334</name>
</gene>
<evidence type="ECO:0000256" key="4">
    <source>
        <dbReference type="ARBA" id="ARBA00022759"/>
    </source>
</evidence>
<feature type="domain" description="Ribonuclease A-domain" evidence="10">
    <location>
        <begin position="116"/>
        <end position="211"/>
    </location>
</feature>
<keyword evidence="9" id="KW-1133">Transmembrane helix</keyword>
<dbReference type="PaxDb" id="10029-XP_007612288.1"/>
<proteinExistence type="inferred from homology"/>
<evidence type="ECO:0000256" key="6">
    <source>
        <dbReference type="ARBA" id="ARBA00026049"/>
    </source>
</evidence>
<evidence type="ECO:0000256" key="9">
    <source>
        <dbReference type="SAM" id="Phobius"/>
    </source>
</evidence>
<dbReference type="STRING" id="10029.G3I1R6"/>
<dbReference type="eggNOG" id="ENOG502RWFV">
    <property type="taxonomic scope" value="Eukaryota"/>
</dbReference>
<evidence type="ECO:0000256" key="8">
    <source>
        <dbReference type="ARBA" id="ARBA00029971"/>
    </source>
</evidence>
<keyword evidence="9" id="KW-0472">Membrane</keyword>
<evidence type="ECO:0000313" key="11">
    <source>
        <dbReference type="EMBL" id="EGW13145.1"/>
    </source>
</evidence>
<dbReference type="PROSITE" id="PS00127">
    <property type="entry name" value="RNASE_PANCREATIC"/>
    <property type="match status" value="1"/>
</dbReference>
<dbReference type="PANTHER" id="PTHR16788:SF0">
    <property type="entry name" value="EPIDIDYMAL SECRETORY PROTEIN E3-BETA"/>
    <property type="match status" value="1"/>
</dbReference>
<feature type="transmembrane region" description="Helical" evidence="9">
    <location>
        <begin position="94"/>
        <end position="114"/>
    </location>
</feature>
<dbReference type="AlphaFoldDB" id="G3I1R6"/>
<evidence type="ECO:0000259" key="10">
    <source>
        <dbReference type="SMART" id="SM00092"/>
    </source>
</evidence>
<dbReference type="InterPro" id="IPR036816">
    <property type="entry name" value="RNaseA-like_dom_sf"/>
</dbReference>
<keyword evidence="3" id="KW-0540">Nuclease</keyword>
<evidence type="ECO:0000313" key="12">
    <source>
        <dbReference type="Proteomes" id="UP000001075"/>
    </source>
</evidence>
<dbReference type="Gene3D" id="3.10.130.10">
    <property type="entry name" value="Ribonuclease A-like domain"/>
    <property type="match status" value="2"/>
</dbReference>
<accession>G3I1R6</accession>
<dbReference type="CDD" id="cd06265">
    <property type="entry name" value="RNase_A_canonical"/>
    <property type="match status" value="1"/>
</dbReference>
<evidence type="ECO:0000256" key="7">
    <source>
        <dbReference type="ARBA" id="ARBA00029964"/>
    </source>
</evidence>
<evidence type="ECO:0000256" key="5">
    <source>
        <dbReference type="ARBA" id="ARBA00022801"/>
    </source>
</evidence>
<dbReference type="Pfam" id="PF00074">
    <property type="entry name" value="RnaseA"/>
    <property type="match status" value="1"/>
</dbReference>
<keyword evidence="4" id="KW-0255">Endonuclease</keyword>
<comment type="subunit">
    <text evidence="6">Monomer. Interacts with and forms tight 1:1 complexes with RNH1. Dimerization of two such complexes may occur. Interaction with RNH1 inhibits this protein.</text>
</comment>
<dbReference type="PANTHER" id="PTHR16788">
    <property type="entry name" value="EPIDIDYMAL SECRETORY PROTEIN E3 ALPHA"/>
    <property type="match status" value="1"/>
</dbReference>
<dbReference type="SMART" id="SM00092">
    <property type="entry name" value="RNAse_Pc"/>
    <property type="match status" value="1"/>
</dbReference>
<reference evidence="12" key="1">
    <citation type="journal article" date="2011" name="Nat. Biotechnol.">
        <title>The genomic sequence of the Chinese hamster ovary (CHO)-K1 cell line.</title>
        <authorList>
            <person name="Xu X."/>
            <person name="Nagarajan H."/>
            <person name="Lewis N.E."/>
            <person name="Pan S."/>
            <person name="Cai Z."/>
            <person name="Liu X."/>
            <person name="Chen W."/>
            <person name="Xie M."/>
            <person name="Wang W."/>
            <person name="Hammond S."/>
            <person name="Andersen M.R."/>
            <person name="Neff N."/>
            <person name="Passarelli B."/>
            <person name="Koh W."/>
            <person name="Fan H.C."/>
            <person name="Wang J."/>
            <person name="Gui Y."/>
            <person name="Lee K.H."/>
            <person name="Betenbaugh M.J."/>
            <person name="Quake S.R."/>
            <person name="Famili I."/>
            <person name="Palsson B.O."/>
            <person name="Wang J."/>
        </authorList>
    </citation>
    <scope>NUCLEOTIDE SEQUENCE [LARGE SCALE GENOMIC DNA]</scope>
    <source>
        <strain evidence="12">CHO K1 cell line</strain>
    </source>
</reference>
<dbReference type="GO" id="GO:0016787">
    <property type="term" value="F:hydrolase activity"/>
    <property type="evidence" value="ECO:0007669"/>
    <property type="project" value="UniProtKB-KW"/>
</dbReference>
<evidence type="ECO:0000256" key="1">
    <source>
        <dbReference type="ARBA" id="ARBA00005600"/>
    </source>
</evidence>
<sequence length="342" mass="38921">MELKLNLENLTPGNGATTKPRLQPLGFLAAVAPDAVPPAERERNAARSGLKGATGFTLLDPVSRSKQTEGLISTGEELANCCTLSVSMALQRTWSLLLLLVLTLLGLGLVQPSYGQNQMYQRFLRQHVSPQETGGNDNYCNLMMQRRKMTSRQCKHFNTFIHEDIWNIRGICSTSNIQCKNGRMNCHEGVMKVALVAAMEPSLKAWGLLVFLLCLQYSSLAQSTSRREFMEYHHLSPHKEFSGYSCDVLMTEKGLKPKISHSFVYMAWYKVEHICISGNWKDRYRNSYVWAQTPIKVLECHRENFKGKYIEKRSYNYVQFHCNADGYVDSIEDMKVLEPIFA</sequence>
<protein>
    <recommendedName>
        <fullName evidence="2">Ribonuclease pancreatic</fullName>
    </recommendedName>
    <alternativeName>
        <fullName evidence="7">RNase 1</fullName>
    </alternativeName>
    <alternativeName>
        <fullName evidence="8">RNase A</fullName>
    </alternativeName>
</protein>
<dbReference type="GO" id="GO:0004519">
    <property type="term" value="F:endonuclease activity"/>
    <property type="evidence" value="ECO:0007669"/>
    <property type="project" value="UniProtKB-KW"/>
</dbReference>
<dbReference type="InterPro" id="IPR023411">
    <property type="entry name" value="RNaseA_AS"/>
</dbReference>
<dbReference type="Proteomes" id="UP000001075">
    <property type="component" value="Unassembled WGS sequence"/>
</dbReference>
<keyword evidence="9" id="KW-0812">Transmembrane</keyword>
<organism evidence="11 12">
    <name type="scientific">Cricetulus griseus</name>
    <name type="common">Chinese hamster</name>
    <name type="synonym">Cricetulus barabensis griseus</name>
    <dbReference type="NCBI Taxonomy" id="10029"/>
    <lineage>
        <taxon>Eukaryota</taxon>
        <taxon>Metazoa</taxon>
        <taxon>Chordata</taxon>
        <taxon>Craniata</taxon>
        <taxon>Vertebrata</taxon>
        <taxon>Euteleostomi</taxon>
        <taxon>Mammalia</taxon>
        <taxon>Eutheria</taxon>
        <taxon>Euarchontoglires</taxon>
        <taxon>Glires</taxon>
        <taxon>Rodentia</taxon>
        <taxon>Myomorpha</taxon>
        <taxon>Muroidea</taxon>
        <taxon>Cricetidae</taxon>
        <taxon>Cricetinae</taxon>
        <taxon>Cricetulus</taxon>
    </lineage>
</organism>
<dbReference type="InterPro" id="IPR023412">
    <property type="entry name" value="RNaseA_domain"/>
</dbReference>
<dbReference type="GO" id="GO:0003676">
    <property type="term" value="F:nucleic acid binding"/>
    <property type="evidence" value="ECO:0007669"/>
    <property type="project" value="InterPro"/>
</dbReference>